<dbReference type="PANTHER" id="PTHR33184">
    <property type="entry name" value="PROTEIN TAPETUM DETERMINANT 1-LIKE-RELATED"/>
    <property type="match status" value="1"/>
</dbReference>
<dbReference type="AlphaFoldDB" id="A0A8T2ULR0"/>
<dbReference type="PANTHER" id="PTHR33184:SF2">
    <property type="entry name" value="APPLE DOMAIN-CONTAINING PROTEIN"/>
    <property type="match status" value="1"/>
</dbReference>
<protein>
    <submittedName>
        <fullName evidence="2">Uncharacterized protein</fullName>
    </submittedName>
</protein>
<reference evidence="2" key="1">
    <citation type="submission" date="2021-08" db="EMBL/GenBank/DDBJ databases">
        <title>WGS assembly of Ceratopteris richardii.</title>
        <authorList>
            <person name="Marchant D.B."/>
            <person name="Chen G."/>
            <person name="Jenkins J."/>
            <person name="Shu S."/>
            <person name="Leebens-Mack J."/>
            <person name="Grimwood J."/>
            <person name="Schmutz J."/>
            <person name="Soltis P."/>
            <person name="Soltis D."/>
            <person name="Chen Z.-H."/>
        </authorList>
    </citation>
    <scope>NUCLEOTIDE SEQUENCE</scope>
    <source>
        <strain evidence="2">Whitten #5841</strain>
        <tissue evidence="2">Leaf</tissue>
    </source>
</reference>
<organism evidence="2 3">
    <name type="scientific">Ceratopteris richardii</name>
    <name type="common">Triangle waterfern</name>
    <dbReference type="NCBI Taxonomy" id="49495"/>
    <lineage>
        <taxon>Eukaryota</taxon>
        <taxon>Viridiplantae</taxon>
        <taxon>Streptophyta</taxon>
        <taxon>Embryophyta</taxon>
        <taxon>Tracheophyta</taxon>
        <taxon>Polypodiopsida</taxon>
        <taxon>Polypodiidae</taxon>
        <taxon>Polypodiales</taxon>
        <taxon>Pteridineae</taxon>
        <taxon>Pteridaceae</taxon>
        <taxon>Parkerioideae</taxon>
        <taxon>Ceratopteris</taxon>
    </lineage>
</organism>
<comment type="caution">
    <text evidence="2">The sequence shown here is derived from an EMBL/GenBank/DDBJ whole genome shotgun (WGS) entry which is preliminary data.</text>
</comment>
<evidence type="ECO:0000313" key="2">
    <source>
        <dbReference type="EMBL" id="KAH7434294.1"/>
    </source>
</evidence>
<keyword evidence="1" id="KW-0732">Signal</keyword>
<proteinExistence type="predicted"/>
<evidence type="ECO:0000256" key="1">
    <source>
        <dbReference type="ARBA" id="ARBA00022729"/>
    </source>
</evidence>
<dbReference type="InterPro" id="IPR040361">
    <property type="entry name" value="TPD1"/>
</dbReference>
<keyword evidence="3" id="KW-1185">Reference proteome</keyword>
<dbReference type="EMBL" id="CM035411">
    <property type="protein sequence ID" value="KAH7434294.1"/>
    <property type="molecule type" value="Genomic_DNA"/>
</dbReference>
<name>A0A8T2ULR0_CERRI</name>
<gene>
    <name evidence="2" type="ORF">KP509_06G009800</name>
</gene>
<evidence type="ECO:0000313" key="3">
    <source>
        <dbReference type="Proteomes" id="UP000825935"/>
    </source>
</evidence>
<dbReference type="Pfam" id="PF24068">
    <property type="entry name" value="TPD1_C"/>
    <property type="match status" value="1"/>
</dbReference>
<dbReference type="Proteomes" id="UP000825935">
    <property type="component" value="Chromosome 6"/>
</dbReference>
<accession>A0A8T2ULR0</accession>
<sequence>MEPVTAALAASCSSGASFSPSRSSAEAACSSAKYTSAAISPCICIRGSAWRGRNQQLHLCTSKLMMTVTMAFFLLFPVSPITGVVGETLCTSRDISISQNRVGASQSRLDRSSIPQFIVQIMNTCLSGCTPSDIHVNCGWFASTEMVNPLIFRRIAPNDCLVNGGCPLQRDHIIQFTYQNSFMYPLSFKSASFC</sequence>
<dbReference type="OrthoDB" id="1572689at2759"/>
<dbReference type="GO" id="GO:0001709">
    <property type="term" value="P:cell fate determination"/>
    <property type="evidence" value="ECO:0007669"/>
    <property type="project" value="TreeGrafter"/>
</dbReference>